<gene>
    <name evidence="8" type="ORF">Z518_00668</name>
</gene>
<evidence type="ECO:0000256" key="3">
    <source>
        <dbReference type="ARBA" id="ARBA00022691"/>
    </source>
</evidence>
<dbReference type="InterPro" id="IPR044053">
    <property type="entry name" value="AsaB-like"/>
</dbReference>
<dbReference type="InterPro" id="IPR036390">
    <property type="entry name" value="WH_DNA-bd_sf"/>
</dbReference>
<dbReference type="STRING" id="1442369.A0A0D2HG25"/>
<name>A0A0D2HG25_9EURO</name>
<dbReference type="GO" id="GO:0016491">
    <property type="term" value="F:oxidoreductase activity"/>
    <property type="evidence" value="ECO:0007669"/>
    <property type="project" value="InterPro"/>
</dbReference>
<dbReference type="InterPro" id="IPR036388">
    <property type="entry name" value="WH-like_DNA-bd_sf"/>
</dbReference>
<sequence>MEECLTRLNGALELALKTLRQEASDELLNTIHNDNKLPDKKRLSLATKSVDMLYELEKLLTPGPLLLSDFFFGYMNTKCLCGTVELGIPDVLRKGPQKVSELASICGAREDRLRQVLRQLHNEGIYQYDRSSDSYSNNPASKLLISDHWTQWRNWVDLYGNEFYEMSAGIPASLRKDATRVPAQIAFDTDKGMFQYFSDMGWVPRLHRTLSGGAIAQAPGILEDYPWQEVADELVLDIGGGGGGLIALLTRRYPTMRGSILDLPRVIEEAKFNFHSPNGVYADVGGQVSADALLAGDFFQSIPTSQVYTMKWCLHDWDDDRALRVLSNIRTSIQPGPKSRVVVFESILGDGRTSRLSRYGNLNMMVAVGGQERDESHWRSLAQSTGWTVSRIFSLRNSWTSAIELVPSSKEPTGVNGSEMAGDHPAQSTNGHGHVPEQDGIDDKPGVTMGLARLPGRTVEAQMRFLQGPWDASKGNPFIRVNPADGYDYMNFTWADHRVLVTDARPQKDMFNLETHGFAYYDNPIDSGLVEAIRSGNQDTVLARYYPTVREFVKDVTGAQEVIIFDHTLRKRRVELGERENETGKEQPATMVHCDQSTQGAIRRIEQNLPVGLDLAAMLSRRVRMLNIWRPLNGPVEDWPLAQMDFRTCPPETLLNCDLLRGALEKRGQTVTFTHSDQQQWYYLDAHRTDEVTVIKIWDNQEGVKARLCPHAAFKHPDSPPNARPRESVEVRCIVIDKL</sequence>
<keyword evidence="2" id="KW-0808">Transferase</keyword>
<dbReference type="GeneID" id="25288739"/>
<dbReference type="GO" id="GO:0032259">
    <property type="term" value="P:methylation"/>
    <property type="evidence" value="ECO:0007669"/>
    <property type="project" value="UniProtKB-KW"/>
</dbReference>
<keyword evidence="9" id="KW-1185">Reference proteome</keyword>
<feature type="domain" description="O-methyltransferase dimerisation" evidence="7">
    <location>
        <begin position="69"/>
        <end position="146"/>
    </location>
</feature>
<keyword evidence="1" id="KW-0489">Methyltransferase</keyword>
<dbReference type="PROSITE" id="PS51683">
    <property type="entry name" value="SAM_OMT_II"/>
    <property type="match status" value="1"/>
</dbReference>
<dbReference type="SUPFAM" id="SSF53335">
    <property type="entry name" value="S-adenosyl-L-methionine-dependent methyltransferases"/>
    <property type="match status" value="1"/>
</dbReference>
<evidence type="ECO:0000256" key="4">
    <source>
        <dbReference type="ARBA" id="ARBA00023604"/>
    </source>
</evidence>
<dbReference type="GO" id="GO:0046983">
    <property type="term" value="F:protein dimerization activity"/>
    <property type="evidence" value="ECO:0007669"/>
    <property type="project" value="InterPro"/>
</dbReference>
<evidence type="ECO:0000256" key="1">
    <source>
        <dbReference type="ARBA" id="ARBA00022603"/>
    </source>
</evidence>
<feature type="region of interest" description="Disordered" evidence="5">
    <location>
        <begin position="409"/>
        <end position="437"/>
    </location>
</feature>
<proteinExistence type="inferred from homology"/>
<dbReference type="GO" id="GO:0008171">
    <property type="term" value="F:O-methyltransferase activity"/>
    <property type="evidence" value="ECO:0007669"/>
    <property type="project" value="InterPro"/>
</dbReference>
<dbReference type="InterPro" id="IPR016461">
    <property type="entry name" value="COMT-like"/>
</dbReference>
<dbReference type="InterPro" id="IPR001077">
    <property type="entry name" value="COMT_C"/>
</dbReference>
<reference evidence="8 9" key="1">
    <citation type="submission" date="2015-01" db="EMBL/GenBank/DDBJ databases">
        <title>The Genome Sequence of Rhinocladiella mackenzie CBS 650.93.</title>
        <authorList>
            <consortium name="The Broad Institute Genomics Platform"/>
            <person name="Cuomo C."/>
            <person name="de Hoog S."/>
            <person name="Gorbushina A."/>
            <person name="Stielow B."/>
            <person name="Teixiera M."/>
            <person name="Abouelleil A."/>
            <person name="Chapman S.B."/>
            <person name="Priest M."/>
            <person name="Young S.K."/>
            <person name="Wortman J."/>
            <person name="Nusbaum C."/>
            <person name="Birren B."/>
        </authorList>
    </citation>
    <scope>NUCLEOTIDE SEQUENCE [LARGE SCALE GENOMIC DNA]</scope>
    <source>
        <strain evidence="8 9">CBS 650.93</strain>
    </source>
</reference>
<dbReference type="Pfam" id="PF00891">
    <property type="entry name" value="Methyltransf_2"/>
    <property type="match status" value="1"/>
</dbReference>
<dbReference type="VEuPathDB" id="FungiDB:Z518_00668"/>
<dbReference type="PANTHER" id="PTHR34598:SF3">
    <property type="entry name" value="OXIDOREDUCTASE AN1597"/>
    <property type="match status" value="1"/>
</dbReference>
<dbReference type="NCBIfam" id="NF041278">
    <property type="entry name" value="CmcJ_NvfI_EfuI"/>
    <property type="match status" value="1"/>
</dbReference>
<dbReference type="EMBL" id="KN847475">
    <property type="protein sequence ID" value="KIX09588.1"/>
    <property type="molecule type" value="Genomic_DNA"/>
</dbReference>
<dbReference type="InterPro" id="IPR012967">
    <property type="entry name" value="COMT_dimerisation"/>
</dbReference>
<evidence type="ECO:0008006" key="10">
    <source>
        <dbReference type="Google" id="ProtNLM"/>
    </source>
</evidence>
<dbReference type="Gene3D" id="1.10.10.10">
    <property type="entry name" value="Winged helix-like DNA-binding domain superfamily/Winged helix DNA-binding domain"/>
    <property type="match status" value="1"/>
</dbReference>
<evidence type="ECO:0000256" key="2">
    <source>
        <dbReference type="ARBA" id="ARBA00022679"/>
    </source>
</evidence>
<evidence type="ECO:0000256" key="5">
    <source>
        <dbReference type="SAM" id="MobiDB-lite"/>
    </source>
</evidence>
<dbReference type="InterPro" id="IPR029063">
    <property type="entry name" value="SAM-dependent_MTases_sf"/>
</dbReference>
<comment type="similarity">
    <text evidence="4">Belongs to the asaB hydroxylase/desaturase family.</text>
</comment>
<dbReference type="Pfam" id="PF08100">
    <property type="entry name" value="Dimerisation"/>
    <property type="match status" value="1"/>
</dbReference>
<dbReference type="SUPFAM" id="SSF46785">
    <property type="entry name" value="Winged helix' DNA-binding domain"/>
    <property type="match status" value="1"/>
</dbReference>
<dbReference type="OrthoDB" id="1606438at2759"/>
<dbReference type="AlphaFoldDB" id="A0A0D2HG25"/>
<evidence type="ECO:0000313" key="8">
    <source>
        <dbReference type="EMBL" id="KIX09588.1"/>
    </source>
</evidence>
<evidence type="ECO:0000313" key="9">
    <source>
        <dbReference type="Proteomes" id="UP000053617"/>
    </source>
</evidence>
<dbReference type="RefSeq" id="XP_013276724.1">
    <property type="nucleotide sequence ID" value="XM_013421270.1"/>
</dbReference>
<protein>
    <recommendedName>
        <fullName evidence="10">O-methyltransferase domain-containing protein</fullName>
    </recommendedName>
</protein>
<dbReference type="PANTHER" id="PTHR34598">
    <property type="entry name" value="BLL6449 PROTEIN"/>
    <property type="match status" value="1"/>
</dbReference>
<dbReference type="HOGENOM" id="CLU_377715_0_0_1"/>
<accession>A0A0D2HG25</accession>
<dbReference type="Gene3D" id="3.40.50.150">
    <property type="entry name" value="Vaccinia Virus protein VP39"/>
    <property type="match status" value="1"/>
</dbReference>
<evidence type="ECO:0000259" key="7">
    <source>
        <dbReference type="Pfam" id="PF08100"/>
    </source>
</evidence>
<feature type="domain" description="O-methyltransferase C-terminal" evidence="6">
    <location>
        <begin position="234"/>
        <end position="387"/>
    </location>
</feature>
<dbReference type="Proteomes" id="UP000053617">
    <property type="component" value="Unassembled WGS sequence"/>
</dbReference>
<organism evidence="8 9">
    <name type="scientific">Rhinocladiella mackenziei CBS 650.93</name>
    <dbReference type="NCBI Taxonomy" id="1442369"/>
    <lineage>
        <taxon>Eukaryota</taxon>
        <taxon>Fungi</taxon>
        <taxon>Dikarya</taxon>
        <taxon>Ascomycota</taxon>
        <taxon>Pezizomycotina</taxon>
        <taxon>Eurotiomycetes</taxon>
        <taxon>Chaetothyriomycetidae</taxon>
        <taxon>Chaetothyriales</taxon>
        <taxon>Herpotrichiellaceae</taxon>
        <taxon>Rhinocladiella</taxon>
    </lineage>
</organism>
<keyword evidence="3" id="KW-0949">S-adenosyl-L-methionine</keyword>
<evidence type="ECO:0000259" key="6">
    <source>
        <dbReference type="Pfam" id="PF00891"/>
    </source>
</evidence>